<evidence type="ECO:0000259" key="9">
    <source>
        <dbReference type="PROSITE" id="PS50928"/>
    </source>
</evidence>
<feature type="transmembrane region" description="Helical" evidence="8">
    <location>
        <begin position="36"/>
        <end position="58"/>
    </location>
</feature>
<comment type="subcellular location">
    <subcellularLocation>
        <location evidence="1">Cell membrane</location>
        <topology evidence="1">Multi-pass membrane protein</topology>
    </subcellularLocation>
</comment>
<name>A0A6J6FK22_9ZZZZ</name>
<gene>
    <name evidence="10" type="ORF">UFOPK1493_03518</name>
</gene>
<keyword evidence="5 8" id="KW-0812">Transmembrane</keyword>
<dbReference type="CDD" id="cd06261">
    <property type="entry name" value="TM_PBP2"/>
    <property type="match status" value="1"/>
</dbReference>
<dbReference type="SUPFAM" id="SSF161098">
    <property type="entry name" value="MetI-like"/>
    <property type="match status" value="1"/>
</dbReference>
<evidence type="ECO:0000256" key="7">
    <source>
        <dbReference type="ARBA" id="ARBA00023136"/>
    </source>
</evidence>
<sequence>MSFVVIIVRGRLSAIGGQYEEAARDLGASRVQAMRLVLLPMLGPAIFASLMVVFATSVDDFVISSFLSTGAATETVPIKIYSGARAGSTPALNALATVMLLITLLAVLLAALVVRRMRTQGDPNATMAGIRA</sequence>
<evidence type="ECO:0000256" key="3">
    <source>
        <dbReference type="ARBA" id="ARBA00022448"/>
    </source>
</evidence>
<dbReference type="PANTHER" id="PTHR43848:SF2">
    <property type="entry name" value="PUTRESCINE TRANSPORT SYSTEM PERMEASE PROTEIN POTI"/>
    <property type="match status" value="1"/>
</dbReference>
<evidence type="ECO:0000256" key="5">
    <source>
        <dbReference type="ARBA" id="ARBA00022692"/>
    </source>
</evidence>
<evidence type="ECO:0000256" key="4">
    <source>
        <dbReference type="ARBA" id="ARBA00022475"/>
    </source>
</evidence>
<organism evidence="10">
    <name type="scientific">freshwater metagenome</name>
    <dbReference type="NCBI Taxonomy" id="449393"/>
    <lineage>
        <taxon>unclassified sequences</taxon>
        <taxon>metagenomes</taxon>
        <taxon>ecological metagenomes</taxon>
    </lineage>
</organism>
<dbReference type="EMBL" id="CAEZSR010000200">
    <property type="protein sequence ID" value="CAB4587324.1"/>
    <property type="molecule type" value="Genomic_DNA"/>
</dbReference>
<keyword evidence="6 8" id="KW-1133">Transmembrane helix</keyword>
<accession>A0A6J6FK22</accession>
<keyword evidence="7 8" id="KW-0472">Membrane</keyword>
<dbReference type="AlphaFoldDB" id="A0A6J6FK22"/>
<feature type="transmembrane region" description="Helical" evidence="8">
    <location>
        <begin position="91"/>
        <end position="114"/>
    </location>
</feature>
<evidence type="ECO:0000313" key="10">
    <source>
        <dbReference type="EMBL" id="CAB4587324.1"/>
    </source>
</evidence>
<feature type="domain" description="ABC transmembrane type-1" evidence="9">
    <location>
        <begin position="1"/>
        <end position="110"/>
    </location>
</feature>
<keyword evidence="4" id="KW-1003">Cell membrane</keyword>
<protein>
    <submittedName>
        <fullName evidence="10">Unannotated protein</fullName>
    </submittedName>
</protein>
<dbReference type="InterPro" id="IPR051789">
    <property type="entry name" value="Bact_Polyamine_Transport"/>
</dbReference>
<evidence type="ECO:0000256" key="6">
    <source>
        <dbReference type="ARBA" id="ARBA00022989"/>
    </source>
</evidence>
<evidence type="ECO:0000256" key="1">
    <source>
        <dbReference type="ARBA" id="ARBA00004651"/>
    </source>
</evidence>
<evidence type="ECO:0000256" key="8">
    <source>
        <dbReference type="SAM" id="Phobius"/>
    </source>
</evidence>
<dbReference type="Pfam" id="PF00528">
    <property type="entry name" value="BPD_transp_1"/>
    <property type="match status" value="1"/>
</dbReference>
<reference evidence="10" key="1">
    <citation type="submission" date="2020-05" db="EMBL/GenBank/DDBJ databases">
        <authorList>
            <person name="Chiriac C."/>
            <person name="Salcher M."/>
            <person name="Ghai R."/>
            <person name="Kavagutti S V."/>
        </authorList>
    </citation>
    <scope>NUCLEOTIDE SEQUENCE</scope>
</reference>
<dbReference type="InterPro" id="IPR035906">
    <property type="entry name" value="MetI-like_sf"/>
</dbReference>
<dbReference type="GO" id="GO:0055085">
    <property type="term" value="P:transmembrane transport"/>
    <property type="evidence" value="ECO:0007669"/>
    <property type="project" value="InterPro"/>
</dbReference>
<dbReference type="InterPro" id="IPR000515">
    <property type="entry name" value="MetI-like"/>
</dbReference>
<evidence type="ECO:0000256" key="2">
    <source>
        <dbReference type="ARBA" id="ARBA00007069"/>
    </source>
</evidence>
<keyword evidence="3" id="KW-0813">Transport</keyword>
<dbReference type="PANTHER" id="PTHR43848">
    <property type="entry name" value="PUTRESCINE TRANSPORT SYSTEM PERMEASE PROTEIN POTI"/>
    <property type="match status" value="1"/>
</dbReference>
<dbReference type="GO" id="GO:0005886">
    <property type="term" value="C:plasma membrane"/>
    <property type="evidence" value="ECO:0007669"/>
    <property type="project" value="UniProtKB-SubCell"/>
</dbReference>
<dbReference type="PROSITE" id="PS50928">
    <property type="entry name" value="ABC_TM1"/>
    <property type="match status" value="1"/>
</dbReference>
<comment type="similarity">
    <text evidence="2">Belongs to the binding-protein-dependent transport system permease family. CysTW subfamily.</text>
</comment>
<proteinExistence type="inferred from homology"/>
<dbReference type="Gene3D" id="1.10.3720.10">
    <property type="entry name" value="MetI-like"/>
    <property type="match status" value="1"/>
</dbReference>